<sequence>MKRVTRVRAIAIAAVAILLGSMFGFVSPATAATGASISGTVSAPVGISLAEADVEVRAYTEADYPWAAGRSKVAADGTYTIAGLEPGTYKVSFVARNHLAWEWWNDKTAMGEASTIALTAGQTRAGINAALVREARITGKITYPAGTDTADVFTTAYAYSVVDSAHYAASGDVEEDGSFEISALRPGVYKILYSTHDYSDRANNNIVQTQWHGGAYDFSSAATVTVTAPGGSTALTHTLSSGRVISGTITGIRPPASYLRVGAHNGENEGYASTDARGNYTIRGLVPGKYTVSFDLNYGTNGETSSSERREWWQDKHSQPTATIIDLTSAASRTGVDADLDTIAGKPTAPSVTGTPVVGGTVKASPGAWPNVELSYRWLADGTPVPRATAATLKIPGSLAGKRVSVEVFAMTEANFWQVRSSATTERILTVGSPAVSGAAAVGATLLVKPGAWTSGTRFTYQWYAAGKAIKGATKSTLVLGTTHAGTAITAKVTGTKSGFTTGAATSKATLKVARTATPTISGTASVGKRLTAKPGTWTSGSRFSYQWYASGKAIVGATKSTLTLTKSHKAKTITVKVTGTKSGYTTVAKTSAKTRAVR</sequence>
<dbReference type="Gene3D" id="2.60.40.1120">
    <property type="entry name" value="Carboxypeptidase-like, regulatory domain"/>
    <property type="match status" value="2"/>
</dbReference>
<dbReference type="InterPro" id="IPR013784">
    <property type="entry name" value="Carb-bd-like_fold"/>
</dbReference>
<evidence type="ECO:0000313" key="3">
    <source>
        <dbReference type="Proteomes" id="UP000573729"/>
    </source>
</evidence>
<organism evidence="2 3">
    <name type="scientific">Microbacterium marinum</name>
    <dbReference type="NCBI Taxonomy" id="421115"/>
    <lineage>
        <taxon>Bacteria</taxon>
        <taxon>Bacillati</taxon>
        <taxon>Actinomycetota</taxon>
        <taxon>Actinomycetes</taxon>
        <taxon>Micrococcales</taxon>
        <taxon>Microbacteriaceae</taxon>
        <taxon>Microbacterium</taxon>
    </lineage>
</organism>
<evidence type="ECO:0000313" key="2">
    <source>
        <dbReference type="EMBL" id="MBB4666116.1"/>
    </source>
</evidence>
<gene>
    <name evidence="2" type="ORF">BKA24_000825</name>
</gene>
<keyword evidence="1" id="KW-0732">Signal</keyword>
<name>A0A7W7BNX0_9MICO</name>
<comment type="caution">
    <text evidence="2">The sequence shown here is derived from an EMBL/GenBank/DDBJ whole genome shotgun (WGS) entry which is preliminary data.</text>
</comment>
<feature type="signal peptide" evidence="1">
    <location>
        <begin position="1"/>
        <end position="31"/>
    </location>
</feature>
<reference evidence="2 3" key="1">
    <citation type="submission" date="2020-08" db="EMBL/GenBank/DDBJ databases">
        <title>Sequencing the genomes of 1000 actinobacteria strains.</title>
        <authorList>
            <person name="Klenk H.-P."/>
        </authorList>
    </citation>
    <scope>NUCLEOTIDE SEQUENCE [LARGE SCALE GENOMIC DNA]</scope>
    <source>
        <strain evidence="2 3">DSM 24947</strain>
    </source>
</reference>
<dbReference type="EMBL" id="JACHMD010000001">
    <property type="protein sequence ID" value="MBB4666116.1"/>
    <property type="molecule type" value="Genomic_DNA"/>
</dbReference>
<dbReference type="GO" id="GO:0030246">
    <property type="term" value="F:carbohydrate binding"/>
    <property type="evidence" value="ECO:0007669"/>
    <property type="project" value="InterPro"/>
</dbReference>
<accession>A0A7W7BNX0</accession>
<dbReference type="SUPFAM" id="SSF49452">
    <property type="entry name" value="Starch-binding domain-like"/>
    <property type="match status" value="2"/>
</dbReference>
<evidence type="ECO:0008006" key="4">
    <source>
        <dbReference type="Google" id="ProtNLM"/>
    </source>
</evidence>
<dbReference type="Gene3D" id="2.60.40.2700">
    <property type="match status" value="3"/>
</dbReference>
<protein>
    <recommendedName>
        <fullName evidence="4">Alpha-amylase</fullName>
    </recommendedName>
</protein>
<dbReference type="Proteomes" id="UP000573729">
    <property type="component" value="Unassembled WGS sequence"/>
</dbReference>
<evidence type="ECO:0000256" key="1">
    <source>
        <dbReference type="SAM" id="SignalP"/>
    </source>
</evidence>
<feature type="chain" id="PRO_5031428922" description="Alpha-amylase" evidence="1">
    <location>
        <begin position="32"/>
        <end position="599"/>
    </location>
</feature>
<proteinExistence type="predicted"/>
<dbReference type="AlphaFoldDB" id="A0A7W7BNX0"/>
<keyword evidence="3" id="KW-1185">Reference proteome</keyword>
<dbReference type="RefSeq" id="WP_184215448.1">
    <property type="nucleotide sequence ID" value="NZ_JACHMD010000001.1"/>
</dbReference>